<keyword evidence="1" id="KW-0812">Transmembrane</keyword>
<evidence type="ECO:0000313" key="4">
    <source>
        <dbReference type="Proteomes" id="UP001515480"/>
    </source>
</evidence>
<keyword evidence="4" id="KW-1185">Reference proteome</keyword>
<feature type="transmembrane region" description="Helical" evidence="1">
    <location>
        <begin position="165"/>
        <end position="186"/>
    </location>
</feature>
<protein>
    <recommendedName>
        <fullName evidence="5">Mannosyltransferase</fullName>
    </recommendedName>
</protein>
<keyword evidence="1" id="KW-0472">Membrane</keyword>
<reference evidence="3 4" key="1">
    <citation type="journal article" date="2024" name="Science">
        <title>Giant polyketide synthase enzymes in the biosynthesis of giant marine polyether toxins.</title>
        <authorList>
            <person name="Fallon T.R."/>
            <person name="Shende V.V."/>
            <person name="Wierzbicki I.H."/>
            <person name="Pendleton A.L."/>
            <person name="Watervoot N.F."/>
            <person name="Auber R.P."/>
            <person name="Gonzalez D.J."/>
            <person name="Wisecaver J.H."/>
            <person name="Moore B.S."/>
        </authorList>
    </citation>
    <scope>NUCLEOTIDE SEQUENCE [LARGE SCALE GENOMIC DNA]</scope>
    <source>
        <strain evidence="3 4">12B1</strain>
    </source>
</reference>
<dbReference type="AlphaFoldDB" id="A0AB34J5C0"/>
<dbReference type="Proteomes" id="UP001515480">
    <property type="component" value="Unassembled WGS sequence"/>
</dbReference>
<evidence type="ECO:0000313" key="3">
    <source>
        <dbReference type="EMBL" id="KAL1514558.1"/>
    </source>
</evidence>
<feature type="chain" id="PRO_5044209731" description="Mannosyltransferase" evidence="2">
    <location>
        <begin position="17"/>
        <end position="552"/>
    </location>
</feature>
<sequence>MGPLGALCWLWSATEAVLMVTQPFLAPSPAWICAVTPCLLLPALRPSLSSLTLAILARLAMHAAQAPFVWDSCYWCALSDAGILVAAACATARHGADPERRDALAVEMISLAMRWQMAIFYFAAGFWKLNTAFLDPTHSCATLVVVQLIAYWLPPALTPLPLVRLLAHAAPLKVIAGEVAIAPLLLGGHARLRQLAILLVLLLHAGICLTPFPNQIPTFSVVCLSRVLFAAAPHTCAAAINEAVQLPSTTAGIAWRSVAVATIALAASCNTNPAFVVNWSIPYYALLGCLSVLVLARFDESRGSSAADLAAWRGPWARLPLAALLGVTAFCAFGLQILGVMDGVASPFSSLRLHGGSNHLLLPTSLLQPSLGGDVVRVEASTSTYLNSLYPADITSKIDPRSREMLLAVGHTARQYNPTVRRVVGEELRAYMPRWQPDSSSPFIKYTMPAMELRRVLWEARERNESFSIEYSRLPGGQGDETWRSSSSTARVKLVENAHGKRICKVITGLWSSPCAEDEVALAPPLSAWQRRVMLFFPHAIEPGAAQLPCAD</sequence>
<feature type="signal peptide" evidence="2">
    <location>
        <begin position="1"/>
        <end position="16"/>
    </location>
</feature>
<proteinExistence type="predicted"/>
<comment type="caution">
    <text evidence="3">The sequence shown here is derived from an EMBL/GenBank/DDBJ whole genome shotgun (WGS) entry which is preliminary data.</text>
</comment>
<feature type="transmembrane region" description="Helical" evidence="1">
    <location>
        <begin position="195"/>
        <end position="213"/>
    </location>
</feature>
<name>A0AB34J5C0_PRYPA</name>
<gene>
    <name evidence="3" type="ORF">AB1Y20_003653</name>
</gene>
<keyword evidence="1" id="KW-1133">Transmembrane helix</keyword>
<evidence type="ECO:0000256" key="2">
    <source>
        <dbReference type="SAM" id="SignalP"/>
    </source>
</evidence>
<organism evidence="3 4">
    <name type="scientific">Prymnesium parvum</name>
    <name type="common">Toxic golden alga</name>
    <dbReference type="NCBI Taxonomy" id="97485"/>
    <lineage>
        <taxon>Eukaryota</taxon>
        <taxon>Haptista</taxon>
        <taxon>Haptophyta</taxon>
        <taxon>Prymnesiophyceae</taxon>
        <taxon>Prymnesiales</taxon>
        <taxon>Prymnesiaceae</taxon>
        <taxon>Prymnesium</taxon>
    </lineage>
</organism>
<keyword evidence="2" id="KW-0732">Signal</keyword>
<dbReference type="EMBL" id="JBGBPQ010000012">
    <property type="protein sequence ID" value="KAL1514558.1"/>
    <property type="molecule type" value="Genomic_DNA"/>
</dbReference>
<evidence type="ECO:0000256" key="1">
    <source>
        <dbReference type="SAM" id="Phobius"/>
    </source>
</evidence>
<accession>A0AB34J5C0</accession>
<evidence type="ECO:0008006" key="5">
    <source>
        <dbReference type="Google" id="ProtNLM"/>
    </source>
</evidence>
<feature type="transmembrane region" description="Helical" evidence="1">
    <location>
        <begin position="319"/>
        <end position="341"/>
    </location>
</feature>
<feature type="transmembrane region" description="Helical" evidence="1">
    <location>
        <begin position="281"/>
        <end position="298"/>
    </location>
</feature>